<dbReference type="GO" id="GO:1904680">
    <property type="term" value="F:peptide transmembrane transporter activity"/>
    <property type="evidence" value="ECO:0007669"/>
    <property type="project" value="TreeGrafter"/>
</dbReference>
<evidence type="ECO:0000259" key="2">
    <source>
        <dbReference type="Pfam" id="PF00496"/>
    </source>
</evidence>
<dbReference type="PANTHER" id="PTHR30290:SF83">
    <property type="entry name" value="ABC TRANSPORTER SUBSTRATE-BINDING PROTEIN"/>
    <property type="match status" value="1"/>
</dbReference>
<feature type="signal peptide" evidence="1">
    <location>
        <begin position="1"/>
        <end position="25"/>
    </location>
</feature>
<dbReference type="AlphaFoldDB" id="A0A508BL03"/>
<dbReference type="GO" id="GO:0043190">
    <property type="term" value="C:ATP-binding cassette (ABC) transporter complex"/>
    <property type="evidence" value="ECO:0007669"/>
    <property type="project" value="InterPro"/>
</dbReference>
<dbReference type="SUPFAM" id="SSF53850">
    <property type="entry name" value="Periplasmic binding protein-like II"/>
    <property type="match status" value="1"/>
</dbReference>
<dbReference type="PIRSF" id="PIRSF002741">
    <property type="entry name" value="MppA"/>
    <property type="match status" value="1"/>
</dbReference>
<dbReference type="Gene3D" id="3.40.190.10">
    <property type="entry name" value="Periplasmic binding protein-like II"/>
    <property type="match status" value="1"/>
</dbReference>
<dbReference type="EMBL" id="VICC01000001">
    <property type="protein sequence ID" value="TQD63380.1"/>
    <property type="molecule type" value="Genomic_DNA"/>
</dbReference>
<dbReference type="InterPro" id="IPR030678">
    <property type="entry name" value="Peptide/Ni-bd"/>
</dbReference>
<dbReference type="InterPro" id="IPR000914">
    <property type="entry name" value="SBP_5_dom"/>
</dbReference>
<name>A0A508BL03_9ACTO</name>
<evidence type="ECO:0000313" key="4">
    <source>
        <dbReference type="Proteomes" id="UP000317942"/>
    </source>
</evidence>
<reference evidence="3 4" key="1">
    <citation type="submission" date="2019-06" db="EMBL/GenBank/DDBJ databases">
        <title>Draft genome sequence of Actinomyces oris CCUG 34288T.</title>
        <authorList>
            <person name="Salva-Serra F."/>
            <person name="Cardew S."/>
            <person name="Moore E."/>
        </authorList>
    </citation>
    <scope>NUCLEOTIDE SEQUENCE [LARGE SCALE GENOMIC DNA]</scope>
    <source>
        <strain evidence="3 4">CCUG 34288</strain>
    </source>
</reference>
<evidence type="ECO:0000256" key="1">
    <source>
        <dbReference type="SAM" id="SignalP"/>
    </source>
</evidence>
<dbReference type="GO" id="GO:0042597">
    <property type="term" value="C:periplasmic space"/>
    <property type="evidence" value="ECO:0007669"/>
    <property type="project" value="UniProtKB-ARBA"/>
</dbReference>
<dbReference type="InterPro" id="IPR039424">
    <property type="entry name" value="SBP_5"/>
</dbReference>
<proteinExistence type="predicted"/>
<feature type="chain" id="PRO_5039126040" evidence="1">
    <location>
        <begin position="26"/>
        <end position="558"/>
    </location>
</feature>
<dbReference type="RefSeq" id="WP_141406053.1">
    <property type="nucleotide sequence ID" value="NZ_CP066060.1"/>
</dbReference>
<dbReference type="Proteomes" id="UP000317942">
    <property type="component" value="Unassembled WGS sequence"/>
</dbReference>
<feature type="domain" description="Solute-binding protein family 5" evidence="2">
    <location>
        <begin position="95"/>
        <end position="472"/>
    </location>
</feature>
<comment type="caution">
    <text evidence="3">The sequence shown here is derived from an EMBL/GenBank/DDBJ whole genome shotgun (WGS) entry which is preliminary data.</text>
</comment>
<accession>A0A508BL03</accession>
<dbReference type="Pfam" id="PF00496">
    <property type="entry name" value="SBP_bac_5"/>
    <property type="match status" value="1"/>
</dbReference>
<dbReference type="PANTHER" id="PTHR30290">
    <property type="entry name" value="PERIPLASMIC BINDING COMPONENT OF ABC TRANSPORTER"/>
    <property type="match status" value="1"/>
</dbReference>
<evidence type="ECO:0000313" key="3">
    <source>
        <dbReference type="EMBL" id="TQD63380.1"/>
    </source>
</evidence>
<organism evidence="3 4">
    <name type="scientific">Actinomyces oris</name>
    <dbReference type="NCBI Taxonomy" id="544580"/>
    <lineage>
        <taxon>Bacteria</taxon>
        <taxon>Bacillati</taxon>
        <taxon>Actinomycetota</taxon>
        <taxon>Actinomycetes</taxon>
        <taxon>Actinomycetales</taxon>
        <taxon>Actinomycetaceae</taxon>
        <taxon>Actinomyces</taxon>
    </lineage>
</organism>
<dbReference type="PROSITE" id="PS51318">
    <property type="entry name" value="TAT"/>
    <property type="match status" value="1"/>
</dbReference>
<dbReference type="GO" id="GO:0015833">
    <property type="term" value="P:peptide transport"/>
    <property type="evidence" value="ECO:0007669"/>
    <property type="project" value="TreeGrafter"/>
</dbReference>
<gene>
    <name evidence="3" type="ORF">FK267_02010</name>
</gene>
<dbReference type="PROSITE" id="PS51257">
    <property type="entry name" value="PROKAR_LIPOPROTEIN"/>
    <property type="match status" value="1"/>
</dbReference>
<keyword evidence="1" id="KW-0732">Signal</keyword>
<dbReference type="InterPro" id="IPR006311">
    <property type="entry name" value="TAT_signal"/>
</dbReference>
<dbReference type="Gene3D" id="3.10.105.10">
    <property type="entry name" value="Dipeptide-binding Protein, Domain 3"/>
    <property type="match status" value="1"/>
</dbReference>
<sequence length="558" mass="58348">MSHHHRTLIASRRAFLAGTGMTALTALTLAACGANSRSSSGASASAKAGGNLTILTSATDVGWDPAKSQSMPMTSLGLVHRRLTTWKLEPGKPVELAPDLATDTGKASDDGRTWTFTLKKGLKLSDGTAITSAHIKHGVERSFAPALSGGLGYHKSLLAGAEGYQGPYSGAHLSSIETPDESTIVFHLARAFGDWPWIVAQPAFSPVPEGDDPATYSHAPIASGPYQIDQYKQGSSITLKRNPHWSKDTDSIRLALPDTFTFSLGQDETTSAQRLIADSGEDRNAFGADRVSAAQLAQVSANESAKSRLATSPEGGPLAFLAINVQRVSDVNVRKAIAHAVDKAAVVAALGGELGAQAASTYITPGIPGRQSYDLYPHDAAKAKGLLTGKTVPALVLLTDNGAASKAMAEAVGQSLKEVGLTVTIEPVEPDTFTERATKGDGSTYDLAIANWNPDYPSANANIQPLFASSEIGSGGSNYARYSNAEVDAAIAQAQANLDAKAAQAQWAALDRKIAEEVPVVPLAYRRNSFLHGSGVAGFFVESYPAYPSYQVIGVSAS</sequence>
<dbReference type="GeneID" id="64214047"/>
<protein>
    <submittedName>
        <fullName evidence="3">ABC transporter substrate-binding protein</fullName>
    </submittedName>
</protein>
<dbReference type="CDD" id="cd08506">
    <property type="entry name" value="PBP2_clavulanate_OppA2"/>
    <property type="match status" value="1"/>
</dbReference>